<proteinExistence type="predicted"/>
<protein>
    <submittedName>
        <fullName evidence="1">Uncharacterized protein</fullName>
    </submittedName>
</protein>
<organism evidence="1 2">
    <name type="scientific">Ascobolus immersus RN42</name>
    <dbReference type="NCBI Taxonomy" id="1160509"/>
    <lineage>
        <taxon>Eukaryota</taxon>
        <taxon>Fungi</taxon>
        <taxon>Dikarya</taxon>
        <taxon>Ascomycota</taxon>
        <taxon>Pezizomycotina</taxon>
        <taxon>Pezizomycetes</taxon>
        <taxon>Pezizales</taxon>
        <taxon>Ascobolaceae</taxon>
        <taxon>Ascobolus</taxon>
    </lineage>
</organism>
<keyword evidence="2" id="KW-1185">Reference proteome</keyword>
<name>A0A3N4HUI4_ASCIM</name>
<dbReference type="Proteomes" id="UP000275078">
    <property type="component" value="Unassembled WGS sequence"/>
</dbReference>
<sequence length="211" mass="23628">MQFLATSLTGECEHRFPKRIPAPLTHTLATLFVSTVLARTLQPYFTVDEAPRCYPNLQIPSEPELRFEPANPVNCFNAIGWIKEHYGKVGPGSCWRDPNEFRKGPFVVVAQLQDCAIAIRNLGSGTPQCTDGRLVAQAADEVLRTCAPSKYIFAMGAKRFHAAENMDDFELVIGRSSFYSDAPGRIGMLSEDESWFEGHDEKDEGKDRWVL</sequence>
<evidence type="ECO:0000313" key="2">
    <source>
        <dbReference type="Proteomes" id="UP000275078"/>
    </source>
</evidence>
<evidence type="ECO:0000313" key="1">
    <source>
        <dbReference type="EMBL" id="RPA76726.1"/>
    </source>
</evidence>
<dbReference type="EMBL" id="ML119739">
    <property type="protein sequence ID" value="RPA76726.1"/>
    <property type="molecule type" value="Genomic_DNA"/>
</dbReference>
<accession>A0A3N4HUI4</accession>
<gene>
    <name evidence="1" type="ORF">BJ508DRAFT_364905</name>
</gene>
<dbReference type="AlphaFoldDB" id="A0A3N4HUI4"/>
<reference evidence="1 2" key="1">
    <citation type="journal article" date="2018" name="Nat. Ecol. Evol.">
        <title>Pezizomycetes genomes reveal the molecular basis of ectomycorrhizal truffle lifestyle.</title>
        <authorList>
            <person name="Murat C."/>
            <person name="Payen T."/>
            <person name="Noel B."/>
            <person name="Kuo A."/>
            <person name="Morin E."/>
            <person name="Chen J."/>
            <person name="Kohler A."/>
            <person name="Krizsan K."/>
            <person name="Balestrini R."/>
            <person name="Da Silva C."/>
            <person name="Montanini B."/>
            <person name="Hainaut M."/>
            <person name="Levati E."/>
            <person name="Barry K.W."/>
            <person name="Belfiori B."/>
            <person name="Cichocki N."/>
            <person name="Clum A."/>
            <person name="Dockter R.B."/>
            <person name="Fauchery L."/>
            <person name="Guy J."/>
            <person name="Iotti M."/>
            <person name="Le Tacon F."/>
            <person name="Lindquist E.A."/>
            <person name="Lipzen A."/>
            <person name="Malagnac F."/>
            <person name="Mello A."/>
            <person name="Molinier V."/>
            <person name="Miyauchi S."/>
            <person name="Poulain J."/>
            <person name="Riccioni C."/>
            <person name="Rubini A."/>
            <person name="Sitrit Y."/>
            <person name="Splivallo R."/>
            <person name="Traeger S."/>
            <person name="Wang M."/>
            <person name="Zifcakova L."/>
            <person name="Wipf D."/>
            <person name="Zambonelli A."/>
            <person name="Paolocci F."/>
            <person name="Nowrousian M."/>
            <person name="Ottonello S."/>
            <person name="Baldrian P."/>
            <person name="Spatafora J.W."/>
            <person name="Henrissat B."/>
            <person name="Nagy L.G."/>
            <person name="Aury J.M."/>
            <person name="Wincker P."/>
            <person name="Grigoriev I.V."/>
            <person name="Bonfante P."/>
            <person name="Martin F.M."/>
        </authorList>
    </citation>
    <scope>NUCLEOTIDE SEQUENCE [LARGE SCALE GENOMIC DNA]</scope>
    <source>
        <strain evidence="1 2">RN42</strain>
    </source>
</reference>